<accession>A0A167G6W9</accession>
<dbReference type="Pfam" id="PF24968">
    <property type="entry name" value="DUF7770"/>
    <property type="match status" value="1"/>
</dbReference>
<sequence length="160" mass="17720">MPVHCFPNTQPILSTHFVTAIYAVASPPTNDVNHWRLFFCDASSTSVIFDMTPGQNGTDGVVLINKVAYRISNNIVAQVTLTPNGLRSAAEYLQLIVDKGRDRYRFTADGEGCRAWIRTIVDDMEKSGKISGGSLQCLDTEILYVHPGRLPKVPRPGTYY</sequence>
<dbReference type="OrthoDB" id="3527137at2759"/>
<keyword evidence="3" id="KW-1185">Reference proteome</keyword>
<dbReference type="Proteomes" id="UP000076738">
    <property type="component" value="Unassembled WGS sequence"/>
</dbReference>
<dbReference type="EMBL" id="KV417347">
    <property type="protein sequence ID" value="KZO90239.1"/>
    <property type="molecule type" value="Genomic_DNA"/>
</dbReference>
<dbReference type="AlphaFoldDB" id="A0A167G6W9"/>
<evidence type="ECO:0000313" key="2">
    <source>
        <dbReference type="EMBL" id="KZO90239.1"/>
    </source>
</evidence>
<name>A0A167G6W9_CALVF</name>
<dbReference type="STRING" id="1330018.A0A167G6W9"/>
<gene>
    <name evidence="2" type="ORF">CALVIDRAFT_410407</name>
</gene>
<feature type="domain" description="DUF7770" evidence="1">
    <location>
        <begin position="28"/>
        <end position="160"/>
    </location>
</feature>
<organism evidence="2 3">
    <name type="scientific">Calocera viscosa (strain TUFC12733)</name>
    <dbReference type="NCBI Taxonomy" id="1330018"/>
    <lineage>
        <taxon>Eukaryota</taxon>
        <taxon>Fungi</taxon>
        <taxon>Dikarya</taxon>
        <taxon>Basidiomycota</taxon>
        <taxon>Agaricomycotina</taxon>
        <taxon>Dacrymycetes</taxon>
        <taxon>Dacrymycetales</taxon>
        <taxon>Dacrymycetaceae</taxon>
        <taxon>Calocera</taxon>
    </lineage>
</organism>
<dbReference type="InterPro" id="IPR056672">
    <property type="entry name" value="DUF7770"/>
</dbReference>
<proteinExistence type="predicted"/>
<protein>
    <recommendedName>
        <fullName evidence="1">DUF7770 domain-containing protein</fullName>
    </recommendedName>
</protein>
<reference evidence="2 3" key="1">
    <citation type="journal article" date="2016" name="Mol. Biol. Evol.">
        <title>Comparative Genomics of Early-Diverging Mushroom-Forming Fungi Provides Insights into the Origins of Lignocellulose Decay Capabilities.</title>
        <authorList>
            <person name="Nagy L.G."/>
            <person name="Riley R."/>
            <person name="Tritt A."/>
            <person name="Adam C."/>
            <person name="Daum C."/>
            <person name="Floudas D."/>
            <person name="Sun H."/>
            <person name="Yadav J.S."/>
            <person name="Pangilinan J."/>
            <person name="Larsson K.H."/>
            <person name="Matsuura K."/>
            <person name="Barry K."/>
            <person name="Labutti K."/>
            <person name="Kuo R."/>
            <person name="Ohm R.A."/>
            <person name="Bhattacharya S.S."/>
            <person name="Shirouzu T."/>
            <person name="Yoshinaga Y."/>
            <person name="Martin F.M."/>
            <person name="Grigoriev I.V."/>
            <person name="Hibbett D.S."/>
        </authorList>
    </citation>
    <scope>NUCLEOTIDE SEQUENCE [LARGE SCALE GENOMIC DNA]</scope>
    <source>
        <strain evidence="2 3">TUFC12733</strain>
    </source>
</reference>
<evidence type="ECO:0000259" key="1">
    <source>
        <dbReference type="Pfam" id="PF24968"/>
    </source>
</evidence>
<evidence type="ECO:0000313" key="3">
    <source>
        <dbReference type="Proteomes" id="UP000076738"/>
    </source>
</evidence>